<sequence>MKFWECPQRGTLIKRYKRFFVDVELETGTCVTAHCVNTGAMLGLTEPGSKVWVCPKKPQSLGKLPFVWMMEEVKEGHQAKPILVGTNTAIPSMLVKEALTEKRFPQWSDIKSFKSEPCLGESRLDFLLTFEHSLVWIEVKNVHLKHNTVALFPDCVTQRGTKHLRLLTALAQQGKTAVMLYVVQRNDCSVFQIAGYLDAEYGKAFEAAHQAGVVMLAYGCEMSLQGITIQSCPLEVQGVCWAPF</sequence>
<dbReference type="GO" id="GO:0003677">
    <property type="term" value="F:DNA binding"/>
    <property type="evidence" value="ECO:0007669"/>
    <property type="project" value="InterPro"/>
</dbReference>
<dbReference type="PANTHER" id="PTHR30545">
    <property type="entry name" value="SUGAR FERMENTATION STIMULATION PROTEIN A"/>
    <property type="match status" value="1"/>
</dbReference>
<proteinExistence type="inferred from homology"/>
<dbReference type="Gene3D" id="2.40.50.580">
    <property type="match status" value="1"/>
</dbReference>
<keyword evidence="5" id="KW-1185">Reference proteome</keyword>
<protein>
    <recommendedName>
        <fullName evidence="1">Sugar fermentation stimulation protein homolog</fullName>
    </recommendedName>
</protein>
<organism evidence="4 5">
    <name type="scientific">Holospora elegans E1</name>
    <dbReference type="NCBI Taxonomy" id="1427503"/>
    <lineage>
        <taxon>Bacteria</taxon>
        <taxon>Pseudomonadati</taxon>
        <taxon>Pseudomonadota</taxon>
        <taxon>Alphaproteobacteria</taxon>
        <taxon>Holosporales</taxon>
        <taxon>Holosporaceae</taxon>
        <taxon>Holospora</taxon>
    </lineage>
</organism>
<evidence type="ECO:0000313" key="5">
    <source>
        <dbReference type="Proteomes" id="UP000024842"/>
    </source>
</evidence>
<dbReference type="Pfam" id="PF17746">
    <property type="entry name" value="SfsA_N"/>
    <property type="match status" value="1"/>
</dbReference>
<comment type="similarity">
    <text evidence="1">Belongs to the SfsA family.</text>
</comment>
<dbReference type="STRING" id="1427503.HE1_01013"/>
<dbReference type="CDD" id="cd22359">
    <property type="entry name" value="SfsA-like_bacterial"/>
    <property type="match status" value="1"/>
</dbReference>
<name>A0A023DZY8_9PROT</name>
<dbReference type="EMBL" id="BAUP01000124">
    <property type="protein sequence ID" value="GAJ46675.1"/>
    <property type="molecule type" value="Genomic_DNA"/>
</dbReference>
<comment type="caution">
    <text evidence="4">The sequence shown here is derived from an EMBL/GenBank/DDBJ whole genome shotgun (WGS) entry which is preliminary data.</text>
</comment>
<dbReference type="PANTHER" id="PTHR30545:SF2">
    <property type="entry name" value="SUGAR FERMENTATION STIMULATION PROTEIN A"/>
    <property type="match status" value="1"/>
</dbReference>
<dbReference type="Gene3D" id="3.40.1350.60">
    <property type="match status" value="1"/>
</dbReference>
<dbReference type="InterPro" id="IPR041465">
    <property type="entry name" value="SfsA_N"/>
</dbReference>
<dbReference type="Pfam" id="PF03749">
    <property type="entry name" value="SfsA"/>
    <property type="match status" value="1"/>
</dbReference>
<dbReference type="HAMAP" id="MF_00095">
    <property type="entry name" value="SfsA"/>
    <property type="match status" value="1"/>
</dbReference>
<evidence type="ECO:0000256" key="1">
    <source>
        <dbReference type="HAMAP-Rule" id="MF_00095"/>
    </source>
</evidence>
<dbReference type="OrthoDB" id="9802365at2"/>
<feature type="domain" description="Sugar fermentation stimulation protein C-terminal" evidence="2">
    <location>
        <begin position="90"/>
        <end position="225"/>
    </location>
</feature>
<feature type="domain" description="SfsA N-terminal OB" evidence="3">
    <location>
        <begin position="13"/>
        <end position="73"/>
    </location>
</feature>
<evidence type="ECO:0000313" key="4">
    <source>
        <dbReference type="EMBL" id="GAJ46675.1"/>
    </source>
</evidence>
<reference evidence="4 5" key="1">
    <citation type="journal article" date="2014" name="FEMS Microbiol. Lett.">
        <title>Draft genome sequences of three Holospora species (Holospora obtusa, Holospora undulata, and Holospora elegans), endonuclear symbiotic bacteria of the ciliate Paramecium caudatum.</title>
        <authorList>
            <person name="Dohra H."/>
            <person name="Tanaka K."/>
            <person name="Suzuki T."/>
            <person name="Fujishima M."/>
            <person name="Suzuki H."/>
        </authorList>
    </citation>
    <scope>NUCLEOTIDE SEQUENCE [LARGE SCALE GENOMIC DNA]</scope>
    <source>
        <strain evidence="4 5">E1</strain>
    </source>
</reference>
<dbReference type="InterPro" id="IPR005224">
    <property type="entry name" value="SfsA"/>
</dbReference>
<dbReference type="InterPro" id="IPR040452">
    <property type="entry name" value="SfsA_C"/>
</dbReference>
<evidence type="ECO:0000259" key="2">
    <source>
        <dbReference type="Pfam" id="PF03749"/>
    </source>
</evidence>
<dbReference type="AlphaFoldDB" id="A0A023DZY8"/>
<evidence type="ECO:0000259" key="3">
    <source>
        <dbReference type="Pfam" id="PF17746"/>
    </source>
</evidence>
<dbReference type="NCBIfam" id="TIGR00230">
    <property type="entry name" value="sfsA"/>
    <property type="match status" value="1"/>
</dbReference>
<gene>
    <name evidence="1" type="primary">sfsA</name>
    <name evidence="4" type="ORF">HE1_01013</name>
</gene>
<dbReference type="Proteomes" id="UP000024842">
    <property type="component" value="Unassembled WGS sequence"/>
</dbReference>
<accession>A0A023DZY8</accession>
<dbReference type="RefSeq" id="WP_035545406.1">
    <property type="nucleotide sequence ID" value="NZ_BAUP01000124.1"/>
</dbReference>